<accession>A0A5M3VUB5</accession>
<feature type="domain" description="VWFA" evidence="2">
    <location>
        <begin position="450"/>
        <end position="642"/>
    </location>
</feature>
<dbReference type="Pfam" id="PF13531">
    <property type="entry name" value="SBP_bac_11"/>
    <property type="match status" value="1"/>
</dbReference>
<dbReference type="InterPro" id="IPR002035">
    <property type="entry name" value="VWF_A"/>
</dbReference>
<dbReference type="AlphaFoldDB" id="A0A5M3VUB5"/>
<dbReference type="Pfam" id="PF00092">
    <property type="entry name" value="VWA"/>
    <property type="match status" value="1"/>
</dbReference>
<keyword evidence="4" id="KW-1185">Reference proteome</keyword>
<feature type="transmembrane region" description="Helical" evidence="1">
    <location>
        <begin position="60"/>
        <end position="80"/>
    </location>
</feature>
<dbReference type="CDD" id="cd00198">
    <property type="entry name" value="vWFA"/>
    <property type="match status" value="1"/>
</dbReference>
<evidence type="ECO:0000256" key="1">
    <source>
        <dbReference type="SAM" id="Phobius"/>
    </source>
</evidence>
<gene>
    <name evidence="3" type="ORF">Acor_03820</name>
</gene>
<dbReference type="RefSeq" id="WP_155334774.1">
    <property type="nucleotide sequence ID" value="NZ_BAAABN010000078.1"/>
</dbReference>
<keyword evidence="1" id="KW-0812">Transmembrane</keyword>
<dbReference type="PROSITE" id="PS50234">
    <property type="entry name" value="VWFA"/>
    <property type="match status" value="1"/>
</dbReference>
<dbReference type="Proteomes" id="UP000334990">
    <property type="component" value="Unassembled WGS sequence"/>
</dbReference>
<keyword evidence="1" id="KW-1133">Transmembrane helix</keyword>
<reference evidence="3 4" key="1">
    <citation type="submission" date="2019-10" db="EMBL/GenBank/DDBJ databases">
        <title>Whole genome shotgun sequence of Acrocarpospora corrugata NBRC 13972.</title>
        <authorList>
            <person name="Ichikawa N."/>
            <person name="Kimura A."/>
            <person name="Kitahashi Y."/>
            <person name="Komaki H."/>
            <person name="Oguchi A."/>
        </authorList>
    </citation>
    <scope>NUCLEOTIDE SEQUENCE [LARGE SCALE GENOMIC DNA]</scope>
    <source>
        <strain evidence="3 4">NBRC 13972</strain>
    </source>
</reference>
<dbReference type="EMBL" id="BLAD01000036">
    <property type="protein sequence ID" value="GER98320.1"/>
    <property type="molecule type" value="Genomic_DNA"/>
</dbReference>
<name>A0A5M3VUB5_9ACTN</name>
<protein>
    <submittedName>
        <fullName evidence="3">VWA domain-containing protein</fullName>
    </submittedName>
</protein>
<evidence type="ECO:0000259" key="2">
    <source>
        <dbReference type="PROSITE" id="PS50234"/>
    </source>
</evidence>
<comment type="caution">
    <text evidence="3">The sequence shown here is derived from an EMBL/GenBank/DDBJ whole genome shotgun (WGS) entry which is preliminary data.</text>
</comment>
<dbReference type="SUPFAM" id="SSF53300">
    <property type="entry name" value="vWA-like"/>
    <property type="match status" value="1"/>
</dbReference>
<evidence type="ECO:0000313" key="3">
    <source>
        <dbReference type="EMBL" id="GER98320.1"/>
    </source>
</evidence>
<dbReference type="SMART" id="SM00327">
    <property type="entry name" value="VWA"/>
    <property type="match status" value="1"/>
</dbReference>
<sequence length="646" mass="71270">MDSNVLGQLIGAGAAVLVALIGLIGVILNIVLPRRLDNDRAARPRRSRIWSPRTWKRRTAIIWVLVLTTALGATGGLSLVNTLTRLCQEPIQLRLLVSIEKDRLLGELADRYNRAERQCADVSVADKSSGAALKALIDGDWSAGDGRRPDVWLPSASLWPDLLRNNPKAKDRPAGEWPSIAHSPLVIAVPAKVAAVLGWNSREIGWHELLEFARNPVAWDEYRQGRADLPRNFVLAKENPINSTSAFAATVSSYLAMAAKHNGASAELTVADVRDRRISNDVRNVESSLQYLTDSVMDLLKNFGDEDALNRASSYLSGLVIQEELVYLYNSGDPEIFERSAGPGRAEPLRVFYPNDGTIMMDHPHVMLPGLDPAKREVAEDFLEFLLAPEQQRSSHEKGFRDHEGGMSDEKVAALAGLPAKRPSAFLPVPAAATLQAIYDQADSLRRRVDAYVIVDRSGSMGESEGRFQSGLEIVKDLLRDKMPDQLGDEDRLSVASFADSYHLDVPATSGRQLKNDQDWFNRRIENITAGGTTGLYAAVLTTTRKLTRESSRSDDRVPAIILLSDGYDTQKKLSLKKFLEQLKAEGRETAVPRIYTIAFGVIDENRDRAANALQEISDATRGVAFNSKKDPVDLDHVFDEILGHL</sequence>
<evidence type="ECO:0000313" key="4">
    <source>
        <dbReference type="Proteomes" id="UP000334990"/>
    </source>
</evidence>
<keyword evidence="1" id="KW-0472">Membrane</keyword>
<dbReference type="Gene3D" id="3.40.50.410">
    <property type="entry name" value="von Willebrand factor, type A domain"/>
    <property type="match status" value="1"/>
</dbReference>
<dbReference type="SUPFAM" id="SSF53850">
    <property type="entry name" value="Periplasmic binding protein-like II"/>
    <property type="match status" value="1"/>
</dbReference>
<feature type="transmembrane region" description="Helical" evidence="1">
    <location>
        <begin position="6"/>
        <end position="32"/>
    </location>
</feature>
<dbReference type="OrthoDB" id="5621159at2"/>
<proteinExistence type="predicted"/>
<organism evidence="3 4">
    <name type="scientific">Acrocarpospora corrugata</name>
    <dbReference type="NCBI Taxonomy" id="35763"/>
    <lineage>
        <taxon>Bacteria</taxon>
        <taxon>Bacillati</taxon>
        <taxon>Actinomycetota</taxon>
        <taxon>Actinomycetes</taxon>
        <taxon>Streptosporangiales</taxon>
        <taxon>Streptosporangiaceae</taxon>
        <taxon>Acrocarpospora</taxon>
    </lineage>
</organism>
<dbReference type="InterPro" id="IPR036465">
    <property type="entry name" value="vWFA_dom_sf"/>
</dbReference>